<evidence type="ECO:0000256" key="1">
    <source>
        <dbReference type="SAM" id="MobiDB-lite"/>
    </source>
</evidence>
<dbReference type="Proteomes" id="UP000030766">
    <property type="component" value="Unassembled WGS sequence"/>
</dbReference>
<dbReference type="EMBL" id="KI981502">
    <property type="protein sequence ID" value="EWZ27742.1"/>
    <property type="molecule type" value="Genomic_DNA"/>
</dbReference>
<feature type="region of interest" description="Disordered" evidence="1">
    <location>
        <begin position="1"/>
        <end position="46"/>
    </location>
</feature>
<reference evidence="2" key="1">
    <citation type="submission" date="2011-06" db="EMBL/GenBank/DDBJ databases">
        <title>The Genome Sequence of Fusarium oxysporum Fo47.</title>
        <authorList>
            <consortium name="The Broad Institute Genome Sequencing Platform"/>
            <person name="Ma L.-J."/>
            <person name="Gale L.R."/>
            <person name="Schwartz D.C."/>
            <person name="Zhou S."/>
            <person name="Corby-Kistler H."/>
            <person name="Young S.K."/>
            <person name="Zeng Q."/>
            <person name="Gargeya S."/>
            <person name="Fitzgerald M."/>
            <person name="Haas B."/>
            <person name="Abouelleil A."/>
            <person name="Alvarado L."/>
            <person name="Arachchi H.M."/>
            <person name="Berlin A."/>
            <person name="Brown A."/>
            <person name="Chapman S.B."/>
            <person name="Chen Z."/>
            <person name="Dunbar C."/>
            <person name="Freedman E."/>
            <person name="Gearin G."/>
            <person name="Gellesch M."/>
            <person name="Goldberg J."/>
            <person name="Griggs A."/>
            <person name="Gujja S."/>
            <person name="Heiman D."/>
            <person name="Howarth C."/>
            <person name="Larson L."/>
            <person name="Lui A."/>
            <person name="MacDonald P.J.P."/>
            <person name="Mehta T."/>
            <person name="Montmayeur A."/>
            <person name="Murphy C."/>
            <person name="Neiman D."/>
            <person name="Pearson M."/>
            <person name="Priest M."/>
            <person name="Roberts A."/>
            <person name="Saif S."/>
            <person name="Shea T."/>
            <person name="Shenoy N."/>
            <person name="Sisk P."/>
            <person name="Stolte C."/>
            <person name="Sykes S."/>
            <person name="Wortman J."/>
            <person name="Nusbaum C."/>
            <person name="Birren B."/>
        </authorList>
    </citation>
    <scope>NUCLEOTIDE SEQUENCE [LARGE SCALE GENOMIC DNA]</scope>
    <source>
        <strain evidence="2">Fo47</strain>
    </source>
</reference>
<sequence length="46" mass="5313">MAEGPTVIQRNRWPMRSAISSVTSSSTWTQQSHSRTAPWRPRKRSD</sequence>
<accession>W9J6V5</accession>
<reference evidence="2" key="2">
    <citation type="submission" date="2014-02" db="EMBL/GenBank/DDBJ databases">
        <title>Annotation of the Genome Sequence of Fusarium oxysporum Fo47.</title>
        <authorList>
            <consortium name="The Broad Institute Genomics Platform"/>
            <person name="Ma L.-J."/>
            <person name="Corby-Kistler H."/>
            <person name="Broz K."/>
            <person name="Gale L.R."/>
            <person name="Jonkers W."/>
            <person name="O'Donnell K."/>
            <person name="Ploetz R."/>
            <person name="Steinberg C."/>
            <person name="Schwartz D.C."/>
            <person name="VanEtten H."/>
            <person name="Zhou S."/>
            <person name="Young S.K."/>
            <person name="Zeng Q."/>
            <person name="Gargeya S."/>
            <person name="Fitzgerald M."/>
            <person name="Abouelleil A."/>
            <person name="Alvarado L."/>
            <person name="Chapman S.B."/>
            <person name="Gainer-Dewar J."/>
            <person name="Goldberg J."/>
            <person name="Griggs A."/>
            <person name="Gujja S."/>
            <person name="Hansen M."/>
            <person name="Howarth C."/>
            <person name="Imamovic A."/>
            <person name="Ireland A."/>
            <person name="Larimer J."/>
            <person name="McCowan C."/>
            <person name="Murphy C."/>
            <person name="Pearson M."/>
            <person name="Poon T.W."/>
            <person name="Priest M."/>
            <person name="Roberts A."/>
            <person name="Saif S."/>
            <person name="Shea T."/>
            <person name="Sykes S."/>
            <person name="Wortman J."/>
            <person name="Nusbaum C."/>
            <person name="Birren B."/>
        </authorList>
    </citation>
    <scope>NUCLEOTIDE SEQUENCE</scope>
    <source>
        <strain evidence="2">Fo47</strain>
    </source>
</reference>
<organism evidence="2">
    <name type="scientific">Fusarium oxysporum Fo47</name>
    <dbReference type="NCBI Taxonomy" id="660027"/>
    <lineage>
        <taxon>Eukaryota</taxon>
        <taxon>Fungi</taxon>
        <taxon>Dikarya</taxon>
        <taxon>Ascomycota</taxon>
        <taxon>Pezizomycotina</taxon>
        <taxon>Sordariomycetes</taxon>
        <taxon>Hypocreomycetidae</taxon>
        <taxon>Hypocreales</taxon>
        <taxon>Nectriaceae</taxon>
        <taxon>Fusarium</taxon>
        <taxon>Fusarium oxysporum species complex</taxon>
    </lineage>
</organism>
<feature type="compositionally biased region" description="Low complexity" evidence="1">
    <location>
        <begin position="17"/>
        <end position="36"/>
    </location>
</feature>
<proteinExistence type="predicted"/>
<gene>
    <name evidence="2" type="ORF">FOZG_18542</name>
</gene>
<name>W9J6V5_FUSOX</name>
<dbReference type="AlphaFoldDB" id="W9J6V5"/>
<dbReference type="HOGENOM" id="CLU_3191409_0_0_1"/>
<evidence type="ECO:0000313" key="2">
    <source>
        <dbReference type="EMBL" id="EWZ27742.1"/>
    </source>
</evidence>
<dbReference type="VEuPathDB" id="FungiDB:FOZG_18542"/>
<protein>
    <submittedName>
        <fullName evidence="2">Uncharacterized protein</fullName>
    </submittedName>
</protein>